<name>A0ACC0HXB3_9ERIC</name>
<sequence length="119" mass="13537">MALADLYDSNESKCGFDLDIYKVLRETSFTDDFIRSIGRKMAKNNTWLQFSAWICCVLRSGEHPRSVTSHLSIKIFTVMKSLISKENLEMLGVVIGFNQNYKLVVDNLKSPADNIGARR</sequence>
<accession>A0ACC0HXB3</accession>
<organism evidence="1 2">
    <name type="scientific">Camellia lanceoleosa</name>
    <dbReference type="NCBI Taxonomy" id="1840588"/>
    <lineage>
        <taxon>Eukaryota</taxon>
        <taxon>Viridiplantae</taxon>
        <taxon>Streptophyta</taxon>
        <taxon>Embryophyta</taxon>
        <taxon>Tracheophyta</taxon>
        <taxon>Spermatophyta</taxon>
        <taxon>Magnoliopsida</taxon>
        <taxon>eudicotyledons</taxon>
        <taxon>Gunneridae</taxon>
        <taxon>Pentapetalae</taxon>
        <taxon>asterids</taxon>
        <taxon>Ericales</taxon>
        <taxon>Theaceae</taxon>
        <taxon>Camellia</taxon>
    </lineage>
</organism>
<protein>
    <submittedName>
        <fullName evidence="1">Uncharacterized protein</fullName>
    </submittedName>
</protein>
<evidence type="ECO:0000313" key="2">
    <source>
        <dbReference type="Proteomes" id="UP001060215"/>
    </source>
</evidence>
<dbReference type="EMBL" id="CM045759">
    <property type="protein sequence ID" value="KAI8017379.1"/>
    <property type="molecule type" value="Genomic_DNA"/>
</dbReference>
<keyword evidence="2" id="KW-1185">Reference proteome</keyword>
<dbReference type="Proteomes" id="UP001060215">
    <property type="component" value="Chromosome 2"/>
</dbReference>
<reference evidence="1 2" key="1">
    <citation type="journal article" date="2022" name="Plant J.">
        <title>Chromosome-level genome of Camellia lanceoleosa provides a valuable resource for understanding genome evolution and self-incompatibility.</title>
        <authorList>
            <person name="Gong W."/>
            <person name="Xiao S."/>
            <person name="Wang L."/>
            <person name="Liao Z."/>
            <person name="Chang Y."/>
            <person name="Mo W."/>
            <person name="Hu G."/>
            <person name="Li W."/>
            <person name="Zhao G."/>
            <person name="Zhu H."/>
            <person name="Hu X."/>
            <person name="Ji K."/>
            <person name="Xiang X."/>
            <person name="Song Q."/>
            <person name="Yuan D."/>
            <person name="Jin S."/>
            <person name="Zhang L."/>
        </authorList>
    </citation>
    <scope>NUCLEOTIDE SEQUENCE [LARGE SCALE GENOMIC DNA]</scope>
    <source>
        <strain evidence="1">SQ_2022a</strain>
    </source>
</reference>
<gene>
    <name evidence="1" type="ORF">LOK49_LG04G02320</name>
</gene>
<evidence type="ECO:0000313" key="1">
    <source>
        <dbReference type="EMBL" id="KAI8017379.1"/>
    </source>
</evidence>
<comment type="caution">
    <text evidence="1">The sequence shown here is derived from an EMBL/GenBank/DDBJ whole genome shotgun (WGS) entry which is preliminary data.</text>
</comment>
<proteinExistence type="predicted"/>